<reference evidence="1" key="2">
    <citation type="submission" date="2020-11" db="EMBL/GenBank/DDBJ databases">
        <authorList>
            <person name="McCartney M.A."/>
            <person name="Auch B."/>
            <person name="Kono T."/>
            <person name="Mallez S."/>
            <person name="Becker A."/>
            <person name="Gohl D.M."/>
            <person name="Silverstein K.A.T."/>
            <person name="Koren S."/>
            <person name="Bechman K.B."/>
            <person name="Herman A."/>
            <person name="Abrahante J.E."/>
            <person name="Garbe J."/>
        </authorList>
    </citation>
    <scope>NUCLEOTIDE SEQUENCE</scope>
    <source>
        <strain evidence="1">Duluth1</strain>
        <tissue evidence="1">Whole animal</tissue>
    </source>
</reference>
<name>A0A9D4MC74_DREPO</name>
<proteinExistence type="predicted"/>
<evidence type="ECO:0000313" key="1">
    <source>
        <dbReference type="EMBL" id="KAH3873953.1"/>
    </source>
</evidence>
<organism evidence="1 2">
    <name type="scientific">Dreissena polymorpha</name>
    <name type="common">Zebra mussel</name>
    <name type="synonym">Mytilus polymorpha</name>
    <dbReference type="NCBI Taxonomy" id="45954"/>
    <lineage>
        <taxon>Eukaryota</taxon>
        <taxon>Metazoa</taxon>
        <taxon>Spiralia</taxon>
        <taxon>Lophotrochozoa</taxon>
        <taxon>Mollusca</taxon>
        <taxon>Bivalvia</taxon>
        <taxon>Autobranchia</taxon>
        <taxon>Heteroconchia</taxon>
        <taxon>Euheterodonta</taxon>
        <taxon>Imparidentia</taxon>
        <taxon>Neoheterodontei</taxon>
        <taxon>Myida</taxon>
        <taxon>Dreissenoidea</taxon>
        <taxon>Dreissenidae</taxon>
        <taxon>Dreissena</taxon>
    </lineage>
</organism>
<dbReference type="EMBL" id="JAIWYP010000002">
    <property type="protein sequence ID" value="KAH3873953.1"/>
    <property type="molecule type" value="Genomic_DNA"/>
</dbReference>
<keyword evidence="2" id="KW-1185">Reference proteome</keyword>
<protein>
    <submittedName>
        <fullName evidence="1">Uncharacterized protein</fullName>
    </submittedName>
</protein>
<comment type="caution">
    <text evidence="1">The sequence shown here is derived from an EMBL/GenBank/DDBJ whole genome shotgun (WGS) entry which is preliminary data.</text>
</comment>
<accession>A0A9D4MC74</accession>
<reference evidence="1" key="1">
    <citation type="journal article" date="2019" name="bioRxiv">
        <title>The Genome of the Zebra Mussel, Dreissena polymorpha: A Resource for Invasive Species Research.</title>
        <authorList>
            <person name="McCartney M.A."/>
            <person name="Auch B."/>
            <person name="Kono T."/>
            <person name="Mallez S."/>
            <person name="Zhang Y."/>
            <person name="Obille A."/>
            <person name="Becker A."/>
            <person name="Abrahante J.E."/>
            <person name="Garbe J."/>
            <person name="Badalamenti J.P."/>
            <person name="Herman A."/>
            <person name="Mangelson H."/>
            <person name="Liachko I."/>
            <person name="Sullivan S."/>
            <person name="Sone E.D."/>
            <person name="Koren S."/>
            <person name="Silverstein K.A.T."/>
            <person name="Beckman K.B."/>
            <person name="Gohl D.M."/>
        </authorList>
    </citation>
    <scope>NUCLEOTIDE SEQUENCE</scope>
    <source>
        <strain evidence="1">Duluth1</strain>
        <tissue evidence="1">Whole animal</tissue>
    </source>
</reference>
<dbReference type="Proteomes" id="UP000828390">
    <property type="component" value="Unassembled WGS sequence"/>
</dbReference>
<dbReference type="AlphaFoldDB" id="A0A9D4MC74"/>
<evidence type="ECO:0000313" key="2">
    <source>
        <dbReference type="Proteomes" id="UP000828390"/>
    </source>
</evidence>
<sequence length="203" mass="23572">MYYTLVGFTASFPKTKILSVIRMSSRYLDSTEKTGPLHSSSMKRFNTSPWECNAARSRRLCNEKRLQSSRMWAAVKGSRQRFQNDDILSCATELECVSNPKTRRGSVKRNGSVKRYVSVNRRGSVKRRSSVKRRGSVKRRSSINVTVRSWKHFVIYLSRVLRKLGITHVRKVSFQISLCSPHRLIRDDTFLFYDILRLNEVSS</sequence>
<gene>
    <name evidence="1" type="ORF">DPMN_037194</name>
</gene>